<accession>A0A2M9CFN1</accession>
<name>A0A2M9CFN1_9MICO</name>
<keyword evidence="3" id="KW-0472">Membrane</keyword>
<evidence type="ECO:0000256" key="1">
    <source>
        <dbReference type="ARBA" id="ARBA00022475"/>
    </source>
</evidence>
<dbReference type="PROSITE" id="PS51257">
    <property type="entry name" value="PROKAR_LIPOPROTEIN"/>
    <property type="match status" value="1"/>
</dbReference>
<keyword evidence="8" id="KW-1185">Reference proteome</keyword>
<dbReference type="PANTHER" id="PTHR43649">
    <property type="entry name" value="ARABINOSE-BINDING PROTEIN-RELATED"/>
    <property type="match status" value="1"/>
</dbReference>
<keyword evidence="7" id="KW-0813">Transport</keyword>
<comment type="caution">
    <text evidence="7">The sequence shown here is derived from an EMBL/GenBank/DDBJ whole genome shotgun (WGS) entry which is preliminary data.</text>
</comment>
<dbReference type="InterPro" id="IPR050490">
    <property type="entry name" value="Bact_solute-bd_prot1"/>
</dbReference>
<proteinExistence type="predicted"/>
<dbReference type="AlphaFoldDB" id="A0A2M9CFN1"/>
<dbReference type="InterPro" id="IPR006059">
    <property type="entry name" value="SBP"/>
</dbReference>
<dbReference type="Pfam" id="PF01547">
    <property type="entry name" value="SBP_bac_1"/>
    <property type="match status" value="1"/>
</dbReference>
<dbReference type="Gene3D" id="3.40.190.10">
    <property type="entry name" value="Periplasmic binding protein-like II"/>
    <property type="match status" value="1"/>
</dbReference>
<sequence length="423" mass="45844">MARRSRTALAVAGVLAIALSACSSGGGAEETKEDDGPVTLEFWAWGSNIDKRVEVWNAENPDIQVEISAPAAGNDMPVQVLSAVRAGQGPDMAQAEFTQMPTYVSAGVLHDLEANRDDIVDKFSEEVIESVSFDGTLYGIPQDLGPALLMHRKDLFAANGLEVPTTWDEFRSLAEKVRTLEGGDKYLLNFSSLDADLFMGLALQAGAEWWSYEDDAWQVNIDDDATQEVLDFWKGLVEDDLVSTYQTNSPEYIEAVASGRVFATIAGAWAPGPLLNQYPDTVGLWAGAQIPQWDTDEPRVFARGGSADVILEGTDHYEQAVEFLTWLNASDEGAEGLVEVNKFTAALHGQEIDRTPPALMPDDTEYWPTASEAASHLVSVQWGPNTQVAFTAITDELGNAIEGTAPWEDVLPTVDKIVGDDLG</sequence>
<gene>
    <name evidence="7" type="ORF">CLV46_0272</name>
</gene>
<keyword evidence="2 6" id="KW-0732">Signal</keyword>
<dbReference type="Proteomes" id="UP000228758">
    <property type="component" value="Unassembled WGS sequence"/>
</dbReference>
<dbReference type="RefSeq" id="WP_100363136.1">
    <property type="nucleotide sequence ID" value="NZ_PGFF01000001.1"/>
</dbReference>
<feature type="chain" id="PRO_5039235110" evidence="6">
    <location>
        <begin position="24"/>
        <end position="423"/>
    </location>
</feature>
<evidence type="ECO:0000313" key="8">
    <source>
        <dbReference type="Proteomes" id="UP000228758"/>
    </source>
</evidence>
<evidence type="ECO:0000256" key="6">
    <source>
        <dbReference type="SAM" id="SignalP"/>
    </source>
</evidence>
<evidence type="ECO:0000313" key="7">
    <source>
        <dbReference type="EMBL" id="PJJ70746.1"/>
    </source>
</evidence>
<evidence type="ECO:0000256" key="4">
    <source>
        <dbReference type="ARBA" id="ARBA00023139"/>
    </source>
</evidence>
<keyword evidence="7" id="KW-0762">Sugar transport</keyword>
<dbReference type="OrthoDB" id="2515046at2"/>
<organism evidence="7 8">
    <name type="scientific">Diaminobutyricimonas aerilata</name>
    <dbReference type="NCBI Taxonomy" id="1162967"/>
    <lineage>
        <taxon>Bacteria</taxon>
        <taxon>Bacillati</taxon>
        <taxon>Actinomycetota</taxon>
        <taxon>Actinomycetes</taxon>
        <taxon>Micrococcales</taxon>
        <taxon>Microbacteriaceae</taxon>
        <taxon>Diaminobutyricimonas</taxon>
    </lineage>
</organism>
<evidence type="ECO:0000256" key="2">
    <source>
        <dbReference type="ARBA" id="ARBA00022729"/>
    </source>
</evidence>
<keyword evidence="1" id="KW-1003">Cell membrane</keyword>
<reference evidence="7 8" key="1">
    <citation type="submission" date="2017-11" db="EMBL/GenBank/DDBJ databases">
        <title>Genomic Encyclopedia of Archaeal and Bacterial Type Strains, Phase II (KMG-II): From Individual Species to Whole Genera.</title>
        <authorList>
            <person name="Goeker M."/>
        </authorList>
    </citation>
    <scope>NUCLEOTIDE SEQUENCE [LARGE SCALE GENOMIC DNA]</scope>
    <source>
        <strain evidence="7 8">DSM 27393</strain>
    </source>
</reference>
<evidence type="ECO:0000256" key="3">
    <source>
        <dbReference type="ARBA" id="ARBA00023136"/>
    </source>
</evidence>
<evidence type="ECO:0000256" key="5">
    <source>
        <dbReference type="ARBA" id="ARBA00023288"/>
    </source>
</evidence>
<keyword evidence="4" id="KW-0564">Palmitate</keyword>
<keyword evidence="5" id="KW-0449">Lipoprotein</keyword>
<dbReference type="PANTHER" id="PTHR43649:SF33">
    <property type="entry name" value="POLYGALACTURONAN_RHAMNOGALACTURONAN-BINDING PROTEIN YTCQ"/>
    <property type="match status" value="1"/>
</dbReference>
<protein>
    <submittedName>
        <fullName evidence="7">Multiple sugar transport system substrate-binding protein</fullName>
    </submittedName>
</protein>
<dbReference type="SUPFAM" id="SSF53850">
    <property type="entry name" value="Periplasmic binding protein-like II"/>
    <property type="match status" value="1"/>
</dbReference>
<dbReference type="EMBL" id="PGFF01000001">
    <property type="protein sequence ID" value="PJJ70746.1"/>
    <property type="molecule type" value="Genomic_DNA"/>
</dbReference>
<feature type="signal peptide" evidence="6">
    <location>
        <begin position="1"/>
        <end position="23"/>
    </location>
</feature>